<dbReference type="SUPFAM" id="SSF51246">
    <property type="entry name" value="Rudiment single hybrid motif"/>
    <property type="match status" value="1"/>
</dbReference>
<keyword evidence="10" id="KW-1185">Reference proteome</keyword>
<dbReference type="Pfam" id="PF02786">
    <property type="entry name" value="CPSase_L_D2"/>
    <property type="match status" value="1"/>
</dbReference>
<protein>
    <recommendedName>
        <fullName evidence="11">Biotin carboxylase</fullName>
    </recommendedName>
</protein>
<dbReference type="SUPFAM" id="SSF50891">
    <property type="entry name" value="Cyclophilin-like"/>
    <property type="match status" value="1"/>
</dbReference>
<keyword evidence="5" id="KW-0092">Biotin</keyword>
<dbReference type="InterPro" id="IPR029000">
    <property type="entry name" value="Cyclophilin-like_dom_sf"/>
</dbReference>
<evidence type="ECO:0008006" key="11">
    <source>
        <dbReference type="Google" id="ProtNLM"/>
    </source>
</evidence>
<dbReference type="NCBIfam" id="TIGR00724">
    <property type="entry name" value="urea_amlyse_rel"/>
    <property type="match status" value="1"/>
</dbReference>
<dbReference type="InterPro" id="IPR005482">
    <property type="entry name" value="Biotin_COase_C"/>
</dbReference>
<keyword evidence="4 6" id="KW-0067">ATP-binding</keyword>
<organism evidence="9 10">
    <name type="scientific">Adineta ricciae</name>
    <name type="common">Rotifer</name>
    <dbReference type="NCBI Taxonomy" id="249248"/>
    <lineage>
        <taxon>Eukaryota</taxon>
        <taxon>Metazoa</taxon>
        <taxon>Spiralia</taxon>
        <taxon>Gnathifera</taxon>
        <taxon>Rotifera</taxon>
        <taxon>Eurotatoria</taxon>
        <taxon>Bdelloidea</taxon>
        <taxon>Adinetida</taxon>
        <taxon>Adinetidae</taxon>
        <taxon>Adineta</taxon>
    </lineage>
</organism>
<dbReference type="InterPro" id="IPR005479">
    <property type="entry name" value="CPAse_ATP-bd"/>
</dbReference>
<dbReference type="SUPFAM" id="SSF160467">
    <property type="entry name" value="PH0987 N-terminal domain-like"/>
    <property type="match status" value="1"/>
</dbReference>
<dbReference type="PROSITE" id="PS50975">
    <property type="entry name" value="ATP_GRASP"/>
    <property type="match status" value="1"/>
</dbReference>
<dbReference type="PROSITE" id="PS50979">
    <property type="entry name" value="BC"/>
    <property type="match status" value="1"/>
</dbReference>
<evidence type="ECO:0000256" key="4">
    <source>
        <dbReference type="ARBA" id="ARBA00022840"/>
    </source>
</evidence>
<evidence type="ECO:0000256" key="5">
    <source>
        <dbReference type="ARBA" id="ARBA00023267"/>
    </source>
</evidence>
<dbReference type="SUPFAM" id="SSF52440">
    <property type="entry name" value="PreATP-grasp domain"/>
    <property type="match status" value="1"/>
</dbReference>
<proteinExistence type="predicted"/>
<dbReference type="InterPro" id="IPR050856">
    <property type="entry name" value="Biotin_carboxylase_complex"/>
</dbReference>
<comment type="caution">
    <text evidence="9">The sequence shown here is derived from an EMBL/GenBank/DDBJ whole genome shotgun (WGS) entry which is preliminary data.</text>
</comment>
<dbReference type="Gene3D" id="2.40.100.10">
    <property type="entry name" value="Cyclophilin-like"/>
    <property type="match status" value="1"/>
</dbReference>
<dbReference type="InterPro" id="IPR016185">
    <property type="entry name" value="PreATP-grasp_dom_sf"/>
</dbReference>
<dbReference type="GO" id="GO:0005524">
    <property type="term" value="F:ATP binding"/>
    <property type="evidence" value="ECO:0007669"/>
    <property type="project" value="UniProtKB-UniRule"/>
</dbReference>
<keyword evidence="3" id="KW-0378">Hydrolase</keyword>
<dbReference type="AlphaFoldDB" id="A0A814I9V6"/>
<evidence type="ECO:0000256" key="2">
    <source>
        <dbReference type="ARBA" id="ARBA00022741"/>
    </source>
</evidence>
<dbReference type="InterPro" id="IPR003778">
    <property type="entry name" value="CT_A_B"/>
</dbReference>
<name>A0A814I9V6_ADIRI</name>
<evidence type="ECO:0000256" key="3">
    <source>
        <dbReference type="ARBA" id="ARBA00022801"/>
    </source>
</evidence>
<dbReference type="SMART" id="SM00797">
    <property type="entry name" value="AHS2"/>
    <property type="match status" value="1"/>
</dbReference>
<evidence type="ECO:0000313" key="10">
    <source>
        <dbReference type="Proteomes" id="UP000663828"/>
    </source>
</evidence>
<evidence type="ECO:0000256" key="1">
    <source>
        <dbReference type="ARBA" id="ARBA00022598"/>
    </source>
</evidence>
<dbReference type="InterPro" id="IPR011054">
    <property type="entry name" value="Rudment_hybrid_motif"/>
</dbReference>
<dbReference type="InterPro" id="IPR011761">
    <property type="entry name" value="ATP-grasp"/>
</dbReference>
<dbReference type="GO" id="GO:0016787">
    <property type="term" value="F:hydrolase activity"/>
    <property type="evidence" value="ECO:0007669"/>
    <property type="project" value="UniProtKB-KW"/>
</dbReference>
<dbReference type="InterPro" id="IPR011764">
    <property type="entry name" value="Biotin_carboxylation_dom"/>
</dbReference>
<accession>A0A814I9V6</accession>
<dbReference type="Proteomes" id="UP000663828">
    <property type="component" value="Unassembled WGS sequence"/>
</dbReference>
<evidence type="ECO:0000313" key="9">
    <source>
        <dbReference type="EMBL" id="CAF1021555.1"/>
    </source>
</evidence>
<evidence type="ECO:0000256" key="6">
    <source>
        <dbReference type="PROSITE-ProRule" id="PRU00409"/>
    </source>
</evidence>
<dbReference type="Gene3D" id="3.30.470.20">
    <property type="entry name" value="ATP-grasp fold, B domain"/>
    <property type="match status" value="1"/>
</dbReference>
<dbReference type="Pfam" id="PF02682">
    <property type="entry name" value="CT_C_D"/>
    <property type="match status" value="1"/>
</dbReference>
<keyword evidence="1" id="KW-0436">Ligase</keyword>
<dbReference type="Pfam" id="PF00289">
    <property type="entry name" value="Biotin_carb_N"/>
    <property type="match status" value="1"/>
</dbReference>
<feature type="domain" description="ATP-grasp" evidence="7">
    <location>
        <begin position="119"/>
        <end position="316"/>
    </location>
</feature>
<dbReference type="Pfam" id="PF02785">
    <property type="entry name" value="Biotin_carb_C"/>
    <property type="match status" value="1"/>
</dbReference>
<reference evidence="9" key="1">
    <citation type="submission" date="2021-02" db="EMBL/GenBank/DDBJ databases">
        <authorList>
            <person name="Nowell W R."/>
        </authorList>
    </citation>
    <scope>NUCLEOTIDE SEQUENCE</scope>
</reference>
<dbReference type="GO" id="GO:0016874">
    <property type="term" value="F:ligase activity"/>
    <property type="evidence" value="ECO:0007669"/>
    <property type="project" value="UniProtKB-KW"/>
</dbReference>
<sequence length="866" mass="98219">MKSVLIANRGEIAVRVARTLRRMGIESVAIYSEADRNSVHVRVADRSIELKGFPSSEIYLQSQLIIDIAKEEKVDGIFPGYGFLSENAEFARQCEKEGICFIGPTSEQIYQFGLKHISYELACEAKIPVLPRSELLNDIEDAKRQALRIEYPIMLKSTAGSGGKGMCQCWNEKDLENVYETVQRSAQKYLQNDGLYVEKYVEHGRHIEIQIFGDGKGFVRSFVERDCSLQRRNQKIVEESPATNLSDEIRCAMSNAAVQLASLVKYRSVGTVEFILDEKSKKFYFLEVNCRLQVEHPITEMIYGIDLVEWMIKLSSNEQIEQLKDFPKPIGCAIEVRLCSENPLNDFCPSTGKIYEIKFPQTTKNIRIDTWICNGIEICSFYDSLLAKIIVHGQNRQETIEKLSFVLQQIHLYGIETNLHFLRQLISSNFFLNEQNLSLQFLTKVFHYEPKGIEILQSGTFTTIQDYPGRIGFWNVGIPPSGPMDHFAFRIANRLIGNEENTSALEITLHGPQIRFHQSTTIAITGATMKITLDNKSIPLWKQIFVEKGQILEFGKLIDGCRTYLAVRGGFDVPSYLGSQSTFVLGQFGGFAGRILQSGDFLFLNSPISNEIPLNLPMEFIPVYPNRQKQEKWSIAVLHGPHGSPDFFSSEFIHEFLQSTWKVHHNSNRLGIRLIGPKPIWTRQSGGDAGLHPSNIHDCQYAIGSINFTGDSPVILTQDGPSLGGFVCPFTIIQADLWKIGQLKPNDQIQFYSISFDQALTLEKQQNHFISTLSSPAPSPPPSLQSFQCILKELKETSTQPRVVYRQAGDHYILIEYGSMNLDLHHRFRIHFLMEQLEKEKIQGIQEISPGVSSLQIHFDGKILHE</sequence>
<dbReference type="InterPro" id="IPR005481">
    <property type="entry name" value="BC-like_N"/>
</dbReference>
<dbReference type="SUPFAM" id="SSF56059">
    <property type="entry name" value="Glutathione synthetase ATP-binding domain-like"/>
    <property type="match status" value="1"/>
</dbReference>
<dbReference type="Gene3D" id="3.30.1360.40">
    <property type="match status" value="1"/>
</dbReference>
<dbReference type="GO" id="GO:0046872">
    <property type="term" value="F:metal ion binding"/>
    <property type="evidence" value="ECO:0007669"/>
    <property type="project" value="InterPro"/>
</dbReference>
<dbReference type="SMART" id="SM00878">
    <property type="entry name" value="Biotin_carb_C"/>
    <property type="match status" value="1"/>
</dbReference>
<gene>
    <name evidence="9" type="ORF">XAT740_LOCUS14261</name>
</gene>
<dbReference type="Pfam" id="PF02626">
    <property type="entry name" value="CT_A_B"/>
    <property type="match status" value="1"/>
</dbReference>
<dbReference type="PROSITE" id="PS00866">
    <property type="entry name" value="CPSASE_1"/>
    <property type="match status" value="1"/>
</dbReference>
<dbReference type="InterPro" id="IPR003833">
    <property type="entry name" value="CT_C_D"/>
</dbReference>
<dbReference type="PANTHER" id="PTHR18866:SF128">
    <property type="entry name" value="UREA AMIDOLYASE"/>
    <property type="match status" value="1"/>
</dbReference>
<dbReference type="PANTHER" id="PTHR18866">
    <property type="entry name" value="CARBOXYLASE:PYRUVATE/ACETYL-COA/PROPIONYL-COA CARBOXYLASE"/>
    <property type="match status" value="1"/>
</dbReference>
<dbReference type="EMBL" id="CAJNOR010000852">
    <property type="protein sequence ID" value="CAF1021555.1"/>
    <property type="molecule type" value="Genomic_DNA"/>
</dbReference>
<evidence type="ECO:0000259" key="8">
    <source>
        <dbReference type="PROSITE" id="PS50979"/>
    </source>
</evidence>
<evidence type="ECO:0000259" key="7">
    <source>
        <dbReference type="PROSITE" id="PS50975"/>
    </source>
</evidence>
<feature type="domain" description="Biotin carboxylation" evidence="8">
    <location>
        <begin position="1"/>
        <end position="447"/>
    </location>
</feature>
<keyword evidence="2 6" id="KW-0547">Nucleotide-binding</keyword>